<keyword evidence="2" id="KW-1185">Reference proteome</keyword>
<proteinExistence type="predicted"/>
<dbReference type="RefSeq" id="WP_125320577.1">
    <property type="nucleotide sequence ID" value="NZ_AP024891.1"/>
</dbReference>
<gene>
    <name evidence="1" type="ORF">EJA03_07285</name>
</gene>
<reference evidence="1 2" key="1">
    <citation type="submission" date="2018-12" db="EMBL/GenBank/DDBJ databases">
        <title>Genomic taxonomy of the Vibrionaceae family.</title>
        <authorList>
            <person name="Gomez-Gil B."/>
            <person name="Enciso-Ibarra K."/>
        </authorList>
    </citation>
    <scope>NUCLEOTIDE SEQUENCE [LARGE SCALE GENOMIC DNA]</scope>
    <source>
        <strain evidence="1 2">CAIM 594</strain>
    </source>
</reference>
<dbReference type="Proteomes" id="UP000269041">
    <property type="component" value="Unassembled WGS sequence"/>
</dbReference>
<sequence length="98" mass="10877">MDRKFSNQAIEVIAAKPEVDSTLLEVVYRVSTKIDSDLDSLESMTNGSGFKGVDSSASVYRSAIQDLQLFNDLFDSNKPLKALFDGMRAAVYEYKSKV</sequence>
<comment type="caution">
    <text evidence="1">The sequence shown here is derived from an EMBL/GenBank/DDBJ whole genome shotgun (WGS) entry which is preliminary data.</text>
</comment>
<organism evidence="1 2">
    <name type="scientific">Vibrio pectenicida</name>
    <dbReference type="NCBI Taxonomy" id="62763"/>
    <lineage>
        <taxon>Bacteria</taxon>
        <taxon>Pseudomonadati</taxon>
        <taxon>Pseudomonadota</taxon>
        <taxon>Gammaproteobacteria</taxon>
        <taxon>Vibrionales</taxon>
        <taxon>Vibrionaceae</taxon>
        <taxon>Vibrio</taxon>
    </lineage>
</organism>
<accession>A0A3R9FMV7</accession>
<dbReference type="AlphaFoldDB" id="A0A3R9FMV7"/>
<evidence type="ECO:0000313" key="2">
    <source>
        <dbReference type="Proteomes" id="UP000269041"/>
    </source>
</evidence>
<name>A0A3R9FMV7_9VIBR</name>
<dbReference type="EMBL" id="RSFA01000024">
    <property type="protein sequence ID" value="RSD31721.1"/>
    <property type="molecule type" value="Genomic_DNA"/>
</dbReference>
<protein>
    <submittedName>
        <fullName evidence="1">Uncharacterized protein</fullName>
    </submittedName>
</protein>
<evidence type="ECO:0000313" key="1">
    <source>
        <dbReference type="EMBL" id="RSD31721.1"/>
    </source>
</evidence>